<dbReference type="STRING" id="1802436.A2370_02650"/>
<reference evidence="6 7" key="1">
    <citation type="journal article" date="2016" name="Nat. Commun.">
        <title>Thousands of microbial genomes shed light on interconnected biogeochemical processes in an aquifer system.</title>
        <authorList>
            <person name="Anantharaman K."/>
            <person name="Brown C.T."/>
            <person name="Hug L.A."/>
            <person name="Sharon I."/>
            <person name="Castelle C.J."/>
            <person name="Probst A.J."/>
            <person name="Thomas B.C."/>
            <person name="Singh A."/>
            <person name="Wilkins M.J."/>
            <person name="Karaoz U."/>
            <person name="Brodie E.L."/>
            <person name="Williams K.H."/>
            <person name="Hubbard S.S."/>
            <person name="Banfield J.F."/>
        </authorList>
    </citation>
    <scope>NUCLEOTIDE SEQUENCE [LARGE SCALE GENOMIC DNA]</scope>
</reference>
<keyword evidence="3" id="KW-0804">Transcription</keyword>
<sequence length="180" mass="19554">MSGHNKWSQIKQKKGAEDAKRSKLFSMLVRQITIEAKRAGGNREDPGLKGAVTRAKEANMPNDNIERAISKATSAGAESFENVIYEAFGPGGVAIVIEGITDNKNRTTPEIKHLLSKQGLALGGQGSAMWAFEKIAGELKPKSTISLAENDKKKLTEIIENLEEHDDIKNVVTNAGQNQK</sequence>
<feature type="domain" description="TACO1/YebC-like second and third" evidence="4">
    <location>
        <begin position="80"/>
        <end position="134"/>
    </location>
</feature>
<name>A0A1G2QB60_9BACT</name>
<dbReference type="Pfam" id="PF01709">
    <property type="entry name" value="Transcrip_reg"/>
    <property type="match status" value="1"/>
</dbReference>
<evidence type="ECO:0008006" key="8">
    <source>
        <dbReference type="Google" id="ProtNLM"/>
    </source>
</evidence>
<evidence type="ECO:0000256" key="3">
    <source>
        <dbReference type="ARBA" id="ARBA00023163"/>
    </source>
</evidence>
<dbReference type="SUPFAM" id="SSF75625">
    <property type="entry name" value="YebC-like"/>
    <property type="match status" value="1"/>
</dbReference>
<evidence type="ECO:0000256" key="2">
    <source>
        <dbReference type="ARBA" id="ARBA00023015"/>
    </source>
</evidence>
<dbReference type="InterPro" id="IPR048300">
    <property type="entry name" value="TACO1_YebC-like_2nd/3rd_dom"/>
</dbReference>
<evidence type="ECO:0000256" key="1">
    <source>
        <dbReference type="ARBA" id="ARBA00008724"/>
    </source>
</evidence>
<evidence type="ECO:0000259" key="4">
    <source>
        <dbReference type="Pfam" id="PF01709"/>
    </source>
</evidence>
<dbReference type="FunFam" id="1.10.10.200:FF:000002">
    <property type="entry name" value="Probable transcriptional regulatory protein CLM62_37755"/>
    <property type="match status" value="1"/>
</dbReference>
<dbReference type="EMBL" id="MHTH01000023">
    <property type="protein sequence ID" value="OHA57795.1"/>
    <property type="molecule type" value="Genomic_DNA"/>
</dbReference>
<dbReference type="AlphaFoldDB" id="A0A1G2QB60"/>
<accession>A0A1G2QB60</accession>
<dbReference type="PANTHER" id="PTHR12532:SF0">
    <property type="entry name" value="TRANSLATIONAL ACTIVATOR OF CYTOCHROME C OXIDASE 1"/>
    <property type="match status" value="1"/>
</dbReference>
<dbReference type="InterPro" id="IPR002876">
    <property type="entry name" value="Transcrip_reg_TACO1-like"/>
</dbReference>
<dbReference type="PANTHER" id="PTHR12532">
    <property type="entry name" value="TRANSLATIONAL ACTIVATOR OF CYTOCHROME C OXIDASE 1"/>
    <property type="match status" value="1"/>
</dbReference>
<evidence type="ECO:0000259" key="5">
    <source>
        <dbReference type="Pfam" id="PF20772"/>
    </source>
</evidence>
<feature type="domain" description="TACO1/YebC-like N-terminal" evidence="5">
    <location>
        <begin position="5"/>
        <end position="74"/>
    </location>
</feature>
<dbReference type="Proteomes" id="UP000176222">
    <property type="component" value="Unassembled WGS sequence"/>
</dbReference>
<dbReference type="Gene3D" id="3.30.70.980">
    <property type="match status" value="1"/>
</dbReference>
<comment type="caution">
    <text evidence="6">The sequence shown here is derived from an EMBL/GenBank/DDBJ whole genome shotgun (WGS) entry which is preliminary data.</text>
</comment>
<dbReference type="InterPro" id="IPR049083">
    <property type="entry name" value="TACO1_YebC_N"/>
</dbReference>
<dbReference type="Gene3D" id="1.10.10.200">
    <property type="match status" value="1"/>
</dbReference>
<protein>
    <recommendedName>
        <fullName evidence="8">Transcriptional regulator</fullName>
    </recommendedName>
</protein>
<evidence type="ECO:0000313" key="6">
    <source>
        <dbReference type="EMBL" id="OHA57795.1"/>
    </source>
</evidence>
<dbReference type="Pfam" id="PF20772">
    <property type="entry name" value="TACO1_YebC_N"/>
    <property type="match status" value="1"/>
</dbReference>
<keyword evidence="2" id="KW-0805">Transcription regulation</keyword>
<dbReference type="InterPro" id="IPR029072">
    <property type="entry name" value="YebC-like"/>
</dbReference>
<gene>
    <name evidence="6" type="ORF">A2370_02650</name>
</gene>
<dbReference type="GO" id="GO:0005737">
    <property type="term" value="C:cytoplasm"/>
    <property type="evidence" value="ECO:0007669"/>
    <property type="project" value="UniProtKB-ARBA"/>
</dbReference>
<organism evidence="6 7">
    <name type="scientific">Candidatus Vogelbacteria bacterium RIFOXYB1_FULL_42_16</name>
    <dbReference type="NCBI Taxonomy" id="1802436"/>
    <lineage>
        <taxon>Bacteria</taxon>
        <taxon>Candidatus Vogeliibacteriota</taxon>
    </lineage>
</organism>
<proteinExistence type="inferred from homology"/>
<comment type="similarity">
    <text evidence="1">Belongs to the TACO1 family.</text>
</comment>
<dbReference type="InterPro" id="IPR026564">
    <property type="entry name" value="Transcrip_reg_TACO1-like_dom3"/>
</dbReference>
<dbReference type="InterPro" id="IPR017856">
    <property type="entry name" value="Integrase-like_N"/>
</dbReference>
<evidence type="ECO:0000313" key="7">
    <source>
        <dbReference type="Proteomes" id="UP000176222"/>
    </source>
</evidence>